<name>A0A375J770_9BURK</name>
<evidence type="ECO:0000313" key="1">
    <source>
        <dbReference type="EMBL" id="SPR99803.1"/>
    </source>
</evidence>
<accession>A0A375J770</accession>
<sequence>MQIIGLVSCDRCSFPAGDVCPNDPGIWFAVAIQKIFARLKVNTWL</sequence>
<gene>
    <name evidence="1" type="ORF">CBM2634_B120013</name>
</gene>
<dbReference type="AlphaFoldDB" id="A0A375J770"/>
<proteinExistence type="predicted"/>
<organism evidence="1 2">
    <name type="scientific">Cupriavidus taiwanensis</name>
    <dbReference type="NCBI Taxonomy" id="164546"/>
    <lineage>
        <taxon>Bacteria</taxon>
        <taxon>Pseudomonadati</taxon>
        <taxon>Pseudomonadota</taxon>
        <taxon>Betaproteobacteria</taxon>
        <taxon>Burkholderiales</taxon>
        <taxon>Burkholderiaceae</taxon>
        <taxon>Cupriavidus</taxon>
    </lineage>
</organism>
<dbReference type="Proteomes" id="UP000256805">
    <property type="component" value="Unassembled WGS sequence"/>
</dbReference>
<dbReference type="EMBL" id="OVTA01000035">
    <property type="protein sequence ID" value="SPR99803.1"/>
    <property type="molecule type" value="Genomic_DNA"/>
</dbReference>
<protein>
    <submittedName>
        <fullName evidence="1">Uncharacterized protein</fullName>
    </submittedName>
</protein>
<reference evidence="1 2" key="1">
    <citation type="submission" date="2018-01" db="EMBL/GenBank/DDBJ databases">
        <authorList>
            <person name="Gaut B.S."/>
            <person name="Morton B.R."/>
            <person name="Clegg M.T."/>
            <person name="Duvall M.R."/>
        </authorList>
    </citation>
    <scope>NUCLEOTIDE SEQUENCE [LARGE SCALE GENOMIC DNA]</scope>
    <source>
        <strain evidence="1">Cupriavidus taiwanensis cmp 52</strain>
    </source>
</reference>
<evidence type="ECO:0000313" key="2">
    <source>
        <dbReference type="Proteomes" id="UP000256805"/>
    </source>
</evidence>